<dbReference type="AlphaFoldDB" id="A0A5C6LLD6"/>
<name>A0A5C6LLD6_9BACT</name>
<dbReference type="Proteomes" id="UP000318815">
    <property type="component" value="Unassembled WGS sequence"/>
</dbReference>
<organism evidence="1 2">
    <name type="scientific">Chitinophaga pinensis</name>
    <dbReference type="NCBI Taxonomy" id="79329"/>
    <lineage>
        <taxon>Bacteria</taxon>
        <taxon>Pseudomonadati</taxon>
        <taxon>Bacteroidota</taxon>
        <taxon>Chitinophagia</taxon>
        <taxon>Chitinophagales</taxon>
        <taxon>Chitinophagaceae</taxon>
        <taxon>Chitinophaga</taxon>
    </lineage>
</organism>
<dbReference type="EMBL" id="VOHS01000077">
    <property type="protein sequence ID" value="TWV91097.1"/>
    <property type="molecule type" value="Genomic_DNA"/>
</dbReference>
<protein>
    <submittedName>
        <fullName evidence="1">TonB-dependent receptor</fullName>
    </submittedName>
</protein>
<evidence type="ECO:0000313" key="2">
    <source>
        <dbReference type="Proteomes" id="UP000318815"/>
    </source>
</evidence>
<keyword evidence="2" id="KW-1185">Reference proteome</keyword>
<dbReference type="SUPFAM" id="SSF56935">
    <property type="entry name" value="Porins"/>
    <property type="match status" value="1"/>
</dbReference>
<accession>A0A5C6LLD6</accession>
<proteinExistence type="predicted"/>
<sequence length="95" mass="11305">MEPPAGSWCDYLNFTTYADIFRYNDANTYGSTIQRLGNDQITWETTYTTNIGMDLELWKRVNLSTDLYNRRSYGLLQSVQLPNLYRFCYTDPEYR</sequence>
<keyword evidence="1" id="KW-0675">Receptor</keyword>
<gene>
    <name evidence="1" type="ORF">FEF09_29045</name>
</gene>
<reference evidence="1 2" key="1">
    <citation type="submission" date="2019-08" db="EMBL/GenBank/DDBJ databases">
        <title>Whole genome sequencing of chitin degrading bacteria Chitinophaga pinensis YS16.</title>
        <authorList>
            <person name="Singh R.P."/>
            <person name="Manchanda G."/>
            <person name="Maurya I.K."/>
            <person name="Joshi N.K."/>
            <person name="Srivastava A.K."/>
        </authorList>
    </citation>
    <scope>NUCLEOTIDE SEQUENCE [LARGE SCALE GENOMIC DNA]</scope>
    <source>
        <strain evidence="1 2">YS-16</strain>
    </source>
</reference>
<comment type="caution">
    <text evidence="1">The sequence shown here is derived from an EMBL/GenBank/DDBJ whole genome shotgun (WGS) entry which is preliminary data.</text>
</comment>
<evidence type="ECO:0000313" key="1">
    <source>
        <dbReference type="EMBL" id="TWV91097.1"/>
    </source>
</evidence>
<dbReference type="RefSeq" id="WP_146308321.1">
    <property type="nucleotide sequence ID" value="NZ_VOHS01000077.1"/>
</dbReference>